<feature type="compositionally biased region" description="Basic and acidic residues" evidence="1">
    <location>
        <begin position="256"/>
        <end position="269"/>
    </location>
</feature>
<evidence type="ECO:0000313" key="2">
    <source>
        <dbReference type="EMBL" id="WVZ76855.1"/>
    </source>
</evidence>
<gene>
    <name evidence="2" type="ORF">U9M48_024781</name>
</gene>
<evidence type="ECO:0000313" key="3">
    <source>
        <dbReference type="Proteomes" id="UP001341281"/>
    </source>
</evidence>
<feature type="region of interest" description="Disordered" evidence="1">
    <location>
        <begin position="87"/>
        <end position="299"/>
    </location>
</feature>
<feature type="compositionally biased region" description="Basic and acidic residues" evidence="1">
    <location>
        <begin position="217"/>
        <end position="226"/>
    </location>
</feature>
<proteinExistence type="predicted"/>
<name>A0AAQ3WWX9_PASNO</name>
<sequence length="299" mass="32442">MAIEISSYEKLLTGLPSSLLYYYRFHIKYTGVPCAPFLQSMPAMSLKQANAFLISSDDSGGVHAKPAFVLLSNFTRATGFLHRLPSPRLLRRGSSSSSSRLLRRGSSSSSPRLLRRGSSSSSQLGRCLEGKQRGGGGEQHKPRRVTGDEGVLLVLPSSTPPREVAGAPQERPPPEVTAGGTEEGVGGGNARPRWRTVRSAIHEIRRRGAPRCRRRRPNAEDSEIQRRGAPRRQRRRRGSGNGPAGAHAGLGEAGPPEEHRIRDLWERPGRASRLAGSPKHGHGPCVAGLQLERSCQTPP</sequence>
<dbReference type="Proteomes" id="UP001341281">
    <property type="component" value="Chromosome 05"/>
</dbReference>
<accession>A0AAQ3WWX9</accession>
<organism evidence="2 3">
    <name type="scientific">Paspalum notatum var. saurae</name>
    <dbReference type="NCBI Taxonomy" id="547442"/>
    <lineage>
        <taxon>Eukaryota</taxon>
        <taxon>Viridiplantae</taxon>
        <taxon>Streptophyta</taxon>
        <taxon>Embryophyta</taxon>
        <taxon>Tracheophyta</taxon>
        <taxon>Spermatophyta</taxon>
        <taxon>Magnoliopsida</taxon>
        <taxon>Liliopsida</taxon>
        <taxon>Poales</taxon>
        <taxon>Poaceae</taxon>
        <taxon>PACMAD clade</taxon>
        <taxon>Panicoideae</taxon>
        <taxon>Andropogonodae</taxon>
        <taxon>Paspaleae</taxon>
        <taxon>Paspalinae</taxon>
        <taxon>Paspalum</taxon>
    </lineage>
</organism>
<reference evidence="2 3" key="1">
    <citation type="submission" date="2024-02" db="EMBL/GenBank/DDBJ databases">
        <title>High-quality chromosome-scale genome assembly of Pensacola bahiagrass (Paspalum notatum Flugge var. saurae).</title>
        <authorList>
            <person name="Vega J.M."/>
            <person name="Podio M."/>
            <person name="Orjuela J."/>
            <person name="Siena L.A."/>
            <person name="Pessino S.C."/>
            <person name="Combes M.C."/>
            <person name="Mariac C."/>
            <person name="Albertini E."/>
            <person name="Pupilli F."/>
            <person name="Ortiz J.P.A."/>
            <person name="Leblanc O."/>
        </authorList>
    </citation>
    <scope>NUCLEOTIDE SEQUENCE [LARGE SCALE GENOMIC DNA]</scope>
    <source>
        <strain evidence="2">R1</strain>
        <tissue evidence="2">Leaf</tissue>
    </source>
</reference>
<protein>
    <submittedName>
        <fullName evidence="2">Uncharacterized protein</fullName>
    </submittedName>
</protein>
<dbReference type="AlphaFoldDB" id="A0AAQ3WWX9"/>
<keyword evidence="3" id="KW-1185">Reference proteome</keyword>
<feature type="compositionally biased region" description="Basic residues" evidence="1">
    <location>
        <begin position="204"/>
        <end position="216"/>
    </location>
</feature>
<evidence type="ECO:0000256" key="1">
    <source>
        <dbReference type="SAM" id="MobiDB-lite"/>
    </source>
</evidence>
<feature type="compositionally biased region" description="Basic residues" evidence="1">
    <location>
        <begin position="228"/>
        <end position="238"/>
    </location>
</feature>
<dbReference type="EMBL" id="CP144749">
    <property type="protein sequence ID" value="WVZ76855.1"/>
    <property type="molecule type" value="Genomic_DNA"/>
</dbReference>
<feature type="compositionally biased region" description="Low complexity" evidence="1">
    <location>
        <begin position="87"/>
        <end position="122"/>
    </location>
</feature>